<feature type="binding site" evidence="10">
    <location>
        <begin position="78"/>
        <end position="79"/>
    </location>
    <ligand>
        <name>substrate</name>
    </ligand>
</feature>
<comment type="similarity">
    <text evidence="10">Belongs to the LpxH family.</text>
</comment>
<dbReference type="HAMAP" id="MF_00575">
    <property type="entry name" value="LpxH"/>
    <property type="match status" value="1"/>
</dbReference>
<accession>A0A1I1DRU4</accession>
<evidence type="ECO:0000256" key="10">
    <source>
        <dbReference type="HAMAP-Rule" id="MF_00575"/>
    </source>
</evidence>
<dbReference type="NCBIfam" id="TIGR01854">
    <property type="entry name" value="lipid_A_lpxH"/>
    <property type="match status" value="1"/>
</dbReference>
<dbReference type="GO" id="GO:0008758">
    <property type="term" value="F:UDP-2,3-diacylglucosamine hydrolase activity"/>
    <property type="evidence" value="ECO:0007669"/>
    <property type="project" value="UniProtKB-UniRule"/>
</dbReference>
<evidence type="ECO:0000256" key="1">
    <source>
        <dbReference type="ARBA" id="ARBA00022475"/>
    </source>
</evidence>
<dbReference type="GO" id="GO:0030145">
    <property type="term" value="F:manganese ion binding"/>
    <property type="evidence" value="ECO:0007669"/>
    <property type="project" value="UniProtKB-UniRule"/>
</dbReference>
<evidence type="ECO:0000256" key="4">
    <source>
        <dbReference type="ARBA" id="ARBA00022556"/>
    </source>
</evidence>
<dbReference type="InterPro" id="IPR043461">
    <property type="entry name" value="LpxH-like"/>
</dbReference>
<dbReference type="OrthoDB" id="9783283at2"/>
<keyword evidence="3 10" id="KW-0997">Cell inner membrane</keyword>
<dbReference type="GO" id="GO:0009245">
    <property type="term" value="P:lipid A biosynthetic process"/>
    <property type="evidence" value="ECO:0007669"/>
    <property type="project" value="UniProtKB-UniRule"/>
</dbReference>
<evidence type="ECO:0000256" key="2">
    <source>
        <dbReference type="ARBA" id="ARBA00022516"/>
    </source>
</evidence>
<evidence type="ECO:0000313" key="12">
    <source>
        <dbReference type="EMBL" id="SFB77564.1"/>
    </source>
</evidence>
<dbReference type="AlphaFoldDB" id="A0A1I1DRU4"/>
<comment type="cofactor">
    <cofactor evidence="10">
        <name>Mn(2+)</name>
        <dbReference type="ChEBI" id="CHEBI:29035"/>
    </cofactor>
    <text evidence="10">Binds 2 Mn(2+) ions per subunit in a binuclear metal center.</text>
</comment>
<evidence type="ECO:0000256" key="7">
    <source>
        <dbReference type="ARBA" id="ARBA00023098"/>
    </source>
</evidence>
<dbReference type="SUPFAM" id="SSF56300">
    <property type="entry name" value="Metallo-dependent phosphatases"/>
    <property type="match status" value="1"/>
</dbReference>
<evidence type="ECO:0000256" key="8">
    <source>
        <dbReference type="ARBA" id="ARBA00023136"/>
    </source>
</evidence>
<organism evidence="12 13">
    <name type="scientific">Marinospirillum celere</name>
    <dbReference type="NCBI Taxonomy" id="1122252"/>
    <lineage>
        <taxon>Bacteria</taxon>
        <taxon>Pseudomonadati</taxon>
        <taxon>Pseudomonadota</taxon>
        <taxon>Gammaproteobacteria</taxon>
        <taxon>Oceanospirillales</taxon>
        <taxon>Oceanospirillaceae</taxon>
        <taxon>Marinospirillum</taxon>
    </lineage>
</organism>
<feature type="binding site" evidence="10">
    <location>
        <position position="9"/>
    </location>
    <ligand>
        <name>Mn(2+)</name>
        <dbReference type="ChEBI" id="CHEBI:29035"/>
        <label>1</label>
    </ligand>
</feature>
<dbReference type="UniPathway" id="UPA00359">
    <property type="reaction ID" value="UER00480"/>
</dbReference>
<evidence type="ECO:0000256" key="5">
    <source>
        <dbReference type="ARBA" id="ARBA00022723"/>
    </source>
</evidence>
<proteinExistence type="inferred from homology"/>
<dbReference type="CDD" id="cd07398">
    <property type="entry name" value="MPP_YbbF-LpxH"/>
    <property type="match status" value="1"/>
</dbReference>
<dbReference type="InterPro" id="IPR029052">
    <property type="entry name" value="Metallo-depent_PP-like"/>
</dbReference>
<keyword evidence="13" id="KW-1185">Reference proteome</keyword>
<comment type="subcellular location">
    <subcellularLocation>
        <location evidence="10">Cell inner membrane</location>
        <topology evidence="10">Peripheral membrane protein</topology>
        <orientation evidence="10">Cytoplasmic side</orientation>
    </subcellularLocation>
</comment>
<dbReference type="NCBIfam" id="NF003743">
    <property type="entry name" value="PRK05340.1"/>
    <property type="match status" value="1"/>
</dbReference>
<keyword evidence="1 10" id="KW-1003">Cell membrane</keyword>
<dbReference type="EC" id="3.6.1.54" evidence="10"/>
<evidence type="ECO:0000256" key="3">
    <source>
        <dbReference type="ARBA" id="ARBA00022519"/>
    </source>
</evidence>
<reference evidence="12 13" key="1">
    <citation type="submission" date="2016-10" db="EMBL/GenBank/DDBJ databases">
        <authorList>
            <person name="de Groot N.N."/>
        </authorList>
    </citation>
    <scope>NUCLEOTIDE SEQUENCE [LARGE SCALE GENOMIC DNA]</scope>
    <source>
        <strain evidence="12 13">DSM 18438</strain>
    </source>
</reference>
<dbReference type="PANTHER" id="PTHR34990:SF1">
    <property type="entry name" value="UDP-2,3-DIACYLGLUCOSAMINE HYDROLASE"/>
    <property type="match status" value="1"/>
</dbReference>
<name>A0A1I1DRU4_9GAMM</name>
<dbReference type="Pfam" id="PF00149">
    <property type="entry name" value="Metallophos"/>
    <property type="match status" value="1"/>
</dbReference>
<evidence type="ECO:0000313" key="13">
    <source>
        <dbReference type="Proteomes" id="UP000199058"/>
    </source>
</evidence>
<dbReference type="RefSeq" id="WP_091957506.1">
    <property type="nucleotide sequence ID" value="NZ_FOLH01000001.1"/>
</dbReference>
<comment type="pathway">
    <text evidence="10">Glycolipid biosynthesis; lipid IV(A) biosynthesis; lipid IV(A) from (3R)-3-hydroxytetradecanoyl-[acyl-carrier-protein] and UDP-N-acetyl-alpha-D-glucosamine: step 4/6.</text>
</comment>
<feature type="binding site" evidence="10">
    <location>
        <position position="40"/>
    </location>
    <ligand>
        <name>Mn(2+)</name>
        <dbReference type="ChEBI" id="CHEBI:29035"/>
        <label>2</label>
    </ligand>
</feature>
<dbReference type="GO" id="GO:0019897">
    <property type="term" value="C:extrinsic component of plasma membrane"/>
    <property type="evidence" value="ECO:0007669"/>
    <property type="project" value="UniProtKB-UniRule"/>
</dbReference>
<feature type="binding site" evidence="10">
    <location>
        <position position="194"/>
    </location>
    <ligand>
        <name>Mn(2+)</name>
        <dbReference type="ChEBI" id="CHEBI:29035"/>
        <label>2</label>
    </ligand>
</feature>
<dbReference type="InterPro" id="IPR004843">
    <property type="entry name" value="Calcineurin-like_PHP"/>
</dbReference>
<dbReference type="Gene3D" id="3.60.21.10">
    <property type="match status" value="1"/>
</dbReference>
<feature type="binding site" evidence="10">
    <location>
        <position position="113"/>
    </location>
    <ligand>
        <name>Mn(2+)</name>
        <dbReference type="ChEBI" id="CHEBI:29035"/>
        <label>2</label>
    </ligand>
</feature>
<keyword evidence="6 10" id="KW-0378">Hydrolase</keyword>
<keyword evidence="4 10" id="KW-0441">Lipid A biosynthesis</keyword>
<dbReference type="GO" id="GO:0005737">
    <property type="term" value="C:cytoplasm"/>
    <property type="evidence" value="ECO:0007669"/>
    <property type="project" value="InterPro"/>
</dbReference>
<feature type="binding site" evidence="10">
    <location>
        <position position="78"/>
    </location>
    <ligand>
        <name>Mn(2+)</name>
        <dbReference type="ChEBI" id="CHEBI:29035"/>
        <label>2</label>
    </ligand>
</feature>
<keyword evidence="9 10" id="KW-0464">Manganese</keyword>
<dbReference type="EMBL" id="FOLH01000001">
    <property type="protein sequence ID" value="SFB77564.1"/>
    <property type="molecule type" value="Genomic_DNA"/>
</dbReference>
<comment type="function">
    <text evidence="10">Hydrolyzes the pyrophosphate bond of UDP-2,3-diacylglucosamine to yield 2,3-diacylglucosamine 1-phosphate (lipid X) and UMP by catalyzing the attack of water at the alpha-P atom. Involved in the biosynthesis of lipid A, a phosphorylated glycolipid that anchors the lipopolysaccharide to the outer membrane of the cell.</text>
</comment>
<protein>
    <recommendedName>
        <fullName evidence="10">UDP-2,3-diacylglucosamine hydrolase</fullName>
        <ecNumber evidence="10">3.6.1.54</ecNumber>
    </recommendedName>
    <alternativeName>
        <fullName evidence="10">UDP-2,3-diacylglucosamine diphosphatase</fullName>
    </alternativeName>
</protein>
<keyword evidence="2 10" id="KW-0444">Lipid biosynthesis</keyword>
<dbReference type="InterPro" id="IPR010138">
    <property type="entry name" value="UDP-diacylglucosamine_Hdrlase"/>
</dbReference>
<keyword evidence="8 10" id="KW-0472">Membrane</keyword>
<keyword evidence="5 10" id="KW-0479">Metal-binding</keyword>
<feature type="binding site" evidence="10">
    <location>
        <position position="194"/>
    </location>
    <ligand>
        <name>substrate</name>
    </ligand>
</feature>
<feature type="binding site" evidence="10">
    <location>
        <position position="40"/>
    </location>
    <ligand>
        <name>Mn(2+)</name>
        <dbReference type="ChEBI" id="CHEBI:29035"/>
        <label>1</label>
    </ligand>
</feature>
<feature type="binding site" evidence="10">
    <location>
        <position position="166"/>
    </location>
    <ligand>
        <name>substrate</name>
    </ligand>
</feature>
<comment type="caution">
    <text evidence="10">Lacks conserved residue(s) required for the propagation of feature annotation.</text>
</comment>
<sequence length="236" mass="27183">MLLFISDLHLQEERPRLTRGFFTFLEEQAPEAEALYILGDFFDVWIGDDAMTAFHQEVAAALKKLTDQGTSVYLMHGNRDFALGQKFCRQAGCTLLPDPSVIVPFGEPLLLMHGDLLCTDDVDYQRMRRVFRNPLVQFFLLKLPISFRRKLAAQTRKTSKKASRMKAEDITDAHPQAINDYLQNHAVKTLIHGHTHRPDIHDEPAGKRYVLGDWSDDQGWKLVMTRETLKLLSFHF</sequence>
<feature type="binding site" evidence="10">
    <location>
        <position position="7"/>
    </location>
    <ligand>
        <name>Mn(2+)</name>
        <dbReference type="ChEBI" id="CHEBI:29035"/>
        <label>1</label>
    </ligand>
</feature>
<dbReference type="STRING" id="1122252.SAMN05660443_0039"/>
<evidence type="ECO:0000256" key="9">
    <source>
        <dbReference type="ARBA" id="ARBA00023211"/>
    </source>
</evidence>
<dbReference type="PANTHER" id="PTHR34990">
    <property type="entry name" value="UDP-2,3-DIACYLGLUCOSAMINE HYDROLASE-RELATED"/>
    <property type="match status" value="1"/>
</dbReference>
<gene>
    <name evidence="10" type="primary">lpxH</name>
    <name evidence="12" type="ORF">SAMN05660443_0039</name>
</gene>
<feature type="binding site" evidence="10">
    <location>
        <position position="159"/>
    </location>
    <ligand>
        <name>substrate</name>
    </ligand>
</feature>
<keyword evidence="7 10" id="KW-0443">Lipid metabolism</keyword>
<comment type="catalytic activity">
    <reaction evidence="10">
        <text>UDP-2-N,3-O-bis[(3R)-3-hydroxytetradecanoyl]-alpha-D-glucosamine + H2O = 2-N,3-O-bis[(3R)-3-hydroxytetradecanoyl]-alpha-D-glucosaminyl 1-phosphate + UMP + 2 H(+)</text>
        <dbReference type="Rhea" id="RHEA:25213"/>
        <dbReference type="ChEBI" id="CHEBI:15377"/>
        <dbReference type="ChEBI" id="CHEBI:15378"/>
        <dbReference type="ChEBI" id="CHEBI:57865"/>
        <dbReference type="ChEBI" id="CHEBI:57957"/>
        <dbReference type="ChEBI" id="CHEBI:78847"/>
        <dbReference type="EC" id="3.6.1.54"/>
    </reaction>
</comment>
<evidence type="ECO:0000256" key="6">
    <source>
        <dbReference type="ARBA" id="ARBA00022801"/>
    </source>
</evidence>
<feature type="binding site" evidence="10">
    <location>
        <position position="121"/>
    </location>
    <ligand>
        <name>substrate</name>
    </ligand>
</feature>
<dbReference type="Proteomes" id="UP000199058">
    <property type="component" value="Unassembled WGS sequence"/>
</dbReference>
<feature type="binding site" evidence="10">
    <location>
        <position position="196"/>
    </location>
    <ligand>
        <name>Mn(2+)</name>
        <dbReference type="ChEBI" id="CHEBI:29035"/>
        <label>1</label>
    </ligand>
</feature>
<feature type="domain" description="Calcineurin-like phosphoesterase" evidence="11">
    <location>
        <begin position="2"/>
        <end position="198"/>
    </location>
</feature>
<evidence type="ECO:0000259" key="11">
    <source>
        <dbReference type="Pfam" id="PF00149"/>
    </source>
</evidence>